<comment type="cofactor">
    <cofactor evidence="4">
        <name>Mg(2+)</name>
        <dbReference type="ChEBI" id="CHEBI:18420"/>
    </cofactor>
</comment>
<feature type="binding site" evidence="4">
    <location>
        <position position="318"/>
    </location>
    <ligand>
        <name>Mg(2+)</name>
        <dbReference type="ChEBI" id="CHEBI:18420"/>
    </ligand>
</feature>
<comment type="function">
    <text evidence="4">Catalyzes the conversion of chorismate to isochorismate.</text>
</comment>
<dbReference type="UniPathway" id="UPA00079"/>
<keyword evidence="7" id="KW-1185">Reference proteome</keyword>
<dbReference type="PANTHER" id="PTHR42839:SF1">
    <property type="entry name" value="ISOCHORISMATE SYNTHASE MENF"/>
    <property type="match status" value="1"/>
</dbReference>
<dbReference type="GO" id="GO:0009697">
    <property type="term" value="P:salicylic acid biosynthetic process"/>
    <property type="evidence" value="ECO:0007669"/>
    <property type="project" value="TreeGrafter"/>
</dbReference>
<proteinExistence type="inferred from homology"/>
<dbReference type="Proteomes" id="UP000243524">
    <property type="component" value="Unassembled WGS sequence"/>
</dbReference>
<dbReference type="PANTHER" id="PTHR42839">
    <property type="entry name" value="ISOCHORISMATE SYNTHASE ENTC"/>
    <property type="match status" value="1"/>
</dbReference>
<keyword evidence="4" id="KW-0474">Menaquinone biosynthesis</keyword>
<dbReference type="GO" id="GO:0008909">
    <property type="term" value="F:isochorismate synthase activity"/>
    <property type="evidence" value="ECO:0007669"/>
    <property type="project" value="UniProtKB-UniRule"/>
</dbReference>
<sequence>MEGQLMLQTQQNSIDKQLKELQNQMIDDNKEYSVSVVEQIEPIDPVDFFAKFESFQGQRMLWKSADDEYAYVGIGVQKAFQDKHEQGRFESIQSQWKEFLENTLISSDITQKGTGPTLLGGFSFLEKSISSDIWAAFPSSYMQLPKVMLTNYNGNSYLSYNVTLSQQSDIKNVSDQLAKWKRPIVHHSSSAESNRLLSKSSSPYQDWEALINDAVSQIKNGEMGKVVLARQLEADFEHKITTLEVLNRLYKQQKDSYIFAVENGEDTFIGASPEQLVNVEGQRLSSACLAGTTSRGNTIESDEQLASELFYDEKNRQEHHYVVEMMREAISPLCENVEIPDDPTIYPLRALQHLYTPVQAQLKQDYNVLDVVKHLHPTPALGGEPREKALEFIEKNEQLDRGWYAAPVGWMNHHWDGEFAVGIRSGLIRNHKAILFAGCGIVEDSDPEAEFNETELKLKPMLEALGGTS</sequence>
<dbReference type="UniPathway" id="UPA01057">
    <property type="reaction ID" value="UER00163"/>
</dbReference>
<dbReference type="EMBL" id="PJNH01000002">
    <property type="protein sequence ID" value="PKR78132.1"/>
    <property type="molecule type" value="Genomic_DNA"/>
</dbReference>
<keyword evidence="4" id="KW-0479">Metal-binding</keyword>
<dbReference type="AlphaFoldDB" id="A0A2I0QUV8"/>
<feature type="active site" description="Proton donor" evidence="4">
    <location>
        <position position="274"/>
    </location>
</feature>
<protein>
    <recommendedName>
        <fullName evidence="4">Isochorismate synthase MenF</fullName>
        <ecNumber evidence="4">5.4.4.2</ecNumber>
    </recommendedName>
    <alternativeName>
        <fullName evidence="4">Isochorismate mutase</fullName>
    </alternativeName>
</protein>
<keyword evidence="4" id="KW-0460">Magnesium</keyword>
<comment type="caution">
    <text evidence="6">The sequence shown here is derived from an EMBL/GenBank/DDBJ whole genome shotgun (WGS) entry which is preliminary data.</text>
</comment>
<keyword evidence="3 4" id="KW-0413">Isomerase</keyword>
<dbReference type="Pfam" id="PF00425">
    <property type="entry name" value="Chorismate_bind"/>
    <property type="match status" value="1"/>
</dbReference>
<dbReference type="InterPro" id="IPR004561">
    <property type="entry name" value="IsoChor_synthase"/>
</dbReference>
<dbReference type="GO" id="GO:0009234">
    <property type="term" value="P:menaquinone biosynthetic process"/>
    <property type="evidence" value="ECO:0007669"/>
    <property type="project" value="UniProtKB-UniRule"/>
</dbReference>
<reference evidence="6 7" key="1">
    <citation type="submission" date="2017-06" db="EMBL/GenBank/DDBJ databases">
        <title>the draft geome sequence of Illustriluteabacillus marina B3227.</title>
        <authorList>
            <person name="He R.-H."/>
            <person name="Du Z.-J."/>
        </authorList>
    </citation>
    <scope>NUCLEOTIDE SEQUENCE [LARGE SCALE GENOMIC DNA]</scope>
    <source>
        <strain evidence="6 7">B3227</strain>
    </source>
</reference>
<evidence type="ECO:0000256" key="3">
    <source>
        <dbReference type="ARBA" id="ARBA00023235"/>
    </source>
</evidence>
<evidence type="ECO:0000259" key="5">
    <source>
        <dbReference type="Pfam" id="PF00425"/>
    </source>
</evidence>
<feature type="active site" description="Proton acceptor" evidence="4">
    <location>
        <position position="225"/>
    </location>
</feature>
<organism evidence="6 7">
    <name type="scientific">Halalkalibacillus sediminis</name>
    <dbReference type="NCBI Taxonomy" id="2018042"/>
    <lineage>
        <taxon>Bacteria</taxon>
        <taxon>Bacillati</taxon>
        <taxon>Bacillota</taxon>
        <taxon>Bacilli</taxon>
        <taxon>Bacillales</taxon>
        <taxon>Bacillaceae</taxon>
        <taxon>Halalkalibacillus</taxon>
    </lineage>
</organism>
<dbReference type="GO" id="GO:0000287">
    <property type="term" value="F:magnesium ion binding"/>
    <property type="evidence" value="ECO:0007669"/>
    <property type="project" value="UniProtKB-UniRule"/>
</dbReference>
<comment type="pathway">
    <text evidence="4">Quinol/quinone metabolism; menaquinone biosynthesis.</text>
</comment>
<evidence type="ECO:0000256" key="1">
    <source>
        <dbReference type="ARBA" id="ARBA00000799"/>
    </source>
</evidence>
<dbReference type="HAMAP" id="MF_01935">
    <property type="entry name" value="MenF"/>
    <property type="match status" value="1"/>
</dbReference>
<name>A0A2I0QUV8_9BACI</name>
<accession>A0A2I0QUV8</accession>
<evidence type="ECO:0000256" key="4">
    <source>
        <dbReference type="HAMAP-Rule" id="MF_01935"/>
    </source>
</evidence>
<dbReference type="InterPro" id="IPR034681">
    <property type="entry name" value="MenF"/>
</dbReference>
<dbReference type="InterPro" id="IPR005801">
    <property type="entry name" value="ADC_synthase"/>
</dbReference>
<dbReference type="SUPFAM" id="SSF56322">
    <property type="entry name" value="ADC synthase"/>
    <property type="match status" value="1"/>
</dbReference>
<dbReference type="EC" id="5.4.4.2" evidence="4"/>
<feature type="domain" description="Chorismate-utilising enzyme C-terminal" evidence="5">
    <location>
        <begin position="205"/>
        <end position="457"/>
    </location>
</feature>
<gene>
    <name evidence="4" type="primary">menF</name>
    <name evidence="6" type="ORF">CEY16_09465</name>
</gene>
<dbReference type="InterPro" id="IPR015890">
    <property type="entry name" value="Chorismate_C"/>
</dbReference>
<comment type="similarity">
    <text evidence="2 4">Belongs to the isochorismate synthase family.</text>
</comment>
<comment type="pathway">
    <text evidence="4">Quinol/quinone metabolism; 1,4-dihydroxy-2-naphthoate biosynthesis; 1,4-dihydroxy-2-naphthoate from chorismate: step 1/7.</text>
</comment>
<evidence type="ECO:0000313" key="6">
    <source>
        <dbReference type="EMBL" id="PKR78132.1"/>
    </source>
</evidence>
<dbReference type="NCBIfam" id="TIGR00543">
    <property type="entry name" value="isochor_syn"/>
    <property type="match status" value="1"/>
</dbReference>
<evidence type="ECO:0000313" key="7">
    <source>
        <dbReference type="Proteomes" id="UP000243524"/>
    </source>
</evidence>
<evidence type="ECO:0000256" key="2">
    <source>
        <dbReference type="ARBA" id="ARBA00005297"/>
    </source>
</evidence>
<dbReference type="Gene3D" id="3.60.120.10">
    <property type="entry name" value="Anthranilate synthase"/>
    <property type="match status" value="1"/>
</dbReference>
<comment type="catalytic activity">
    <reaction evidence="1 4">
        <text>chorismate = isochorismate</text>
        <dbReference type="Rhea" id="RHEA:18985"/>
        <dbReference type="ChEBI" id="CHEBI:29748"/>
        <dbReference type="ChEBI" id="CHEBI:29780"/>
        <dbReference type="EC" id="5.4.4.2"/>
    </reaction>
</comment>
<feature type="binding site" evidence="4">
    <location>
        <position position="453"/>
    </location>
    <ligand>
        <name>Mg(2+)</name>
        <dbReference type="ChEBI" id="CHEBI:18420"/>
    </ligand>
</feature>